<feature type="domain" description="Lipoyl-binding" evidence="11">
    <location>
        <begin position="4"/>
        <end position="77"/>
    </location>
</feature>
<feature type="region of interest" description="Disordered" evidence="10">
    <location>
        <begin position="75"/>
        <end position="139"/>
    </location>
</feature>
<evidence type="ECO:0000259" key="11">
    <source>
        <dbReference type="PROSITE" id="PS50968"/>
    </source>
</evidence>
<comment type="function">
    <text evidence="7">The pyruvate dehydrogenase complex catalyzes the overall conversion of pyruvate to acetyl-CoA and CO(2). It contains multiple copies of three enzymatic components: pyruvate dehydrogenase (E1), dihydrolipoamide acetyltransferase (E2) and lipoamide dehydrogenase (E3).</text>
</comment>
<evidence type="ECO:0000256" key="2">
    <source>
        <dbReference type="ARBA" id="ARBA00011484"/>
    </source>
</evidence>
<dbReference type="Gene3D" id="4.10.320.10">
    <property type="entry name" value="E3-binding domain"/>
    <property type="match status" value="1"/>
</dbReference>
<name>A0A2S2E5G8_9ALTE</name>
<dbReference type="SUPFAM" id="SSF47005">
    <property type="entry name" value="Peripheral subunit-binding domain of 2-oxo acid dehydrogenase complex"/>
    <property type="match status" value="1"/>
</dbReference>
<dbReference type="OrthoDB" id="9805770at2"/>
<dbReference type="NCBIfam" id="TIGR01348">
    <property type="entry name" value="PDHac_trf_long"/>
    <property type="match status" value="1"/>
</dbReference>
<dbReference type="FunFam" id="4.10.320.10:FF:000003">
    <property type="entry name" value="Acetyltransferase component of pyruvate dehydrogenase complex"/>
    <property type="match status" value="1"/>
</dbReference>
<feature type="region of interest" description="Disordered" evidence="10">
    <location>
        <begin position="198"/>
        <end position="245"/>
    </location>
</feature>
<dbReference type="Pfam" id="PF00364">
    <property type="entry name" value="Biotin_lipoyl"/>
    <property type="match status" value="3"/>
</dbReference>
<dbReference type="RefSeq" id="WP_109340433.1">
    <property type="nucleotide sequence ID" value="NZ_CP029347.1"/>
</dbReference>
<comment type="similarity">
    <text evidence="1 9">Belongs to the 2-oxoacid dehydrogenase family.</text>
</comment>
<dbReference type="SUPFAM" id="SSF52777">
    <property type="entry name" value="CoA-dependent acyltransferases"/>
    <property type="match status" value="1"/>
</dbReference>
<dbReference type="SUPFAM" id="SSF51230">
    <property type="entry name" value="Single hybrid motif"/>
    <property type="match status" value="3"/>
</dbReference>
<evidence type="ECO:0000256" key="1">
    <source>
        <dbReference type="ARBA" id="ARBA00007317"/>
    </source>
</evidence>
<accession>A0A2S2E5G8</accession>
<keyword evidence="6 9" id="KW-0012">Acyltransferase</keyword>
<dbReference type="Gene3D" id="2.40.50.100">
    <property type="match status" value="3"/>
</dbReference>
<keyword evidence="14" id="KW-1185">Reference proteome</keyword>
<dbReference type="InterPro" id="IPR001078">
    <property type="entry name" value="2-oxoacid_DH_actylTfrase"/>
</dbReference>
<protein>
    <recommendedName>
        <fullName evidence="9">Acetyltransferase component of pyruvate dehydrogenase complex</fullName>
        <ecNumber evidence="9">2.3.1.12</ecNumber>
    </recommendedName>
</protein>
<reference evidence="13 14" key="1">
    <citation type="submission" date="2018-05" db="EMBL/GenBank/DDBJ databases">
        <title>Salinimonas sp. HMF8227 Genome sequencing and assembly.</title>
        <authorList>
            <person name="Kang H."/>
            <person name="Kang J."/>
            <person name="Cha I."/>
            <person name="Kim H."/>
            <person name="Joh K."/>
        </authorList>
    </citation>
    <scope>NUCLEOTIDE SEQUENCE [LARGE SCALE GENOMIC DNA]</scope>
    <source>
        <strain evidence="13 14">HMF8227</strain>
    </source>
</reference>
<dbReference type="FunFam" id="2.40.50.100:FF:000009">
    <property type="entry name" value="Acetyltransferase component of pyruvate dehydrogenase complex"/>
    <property type="match status" value="3"/>
</dbReference>
<evidence type="ECO:0000259" key="12">
    <source>
        <dbReference type="PROSITE" id="PS51826"/>
    </source>
</evidence>
<dbReference type="CDD" id="cd06849">
    <property type="entry name" value="lipoyl_domain"/>
    <property type="match status" value="3"/>
</dbReference>
<dbReference type="EMBL" id="CP029347">
    <property type="protein sequence ID" value="AWL12901.1"/>
    <property type="molecule type" value="Genomic_DNA"/>
</dbReference>
<comment type="catalytic activity">
    <reaction evidence="8 9">
        <text>N(6)-[(R)-dihydrolipoyl]-L-lysyl-[protein] + acetyl-CoA = N(6)-[(R)-S(8)-acetyldihydrolipoyl]-L-lysyl-[protein] + CoA</text>
        <dbReference type="Rhea" id="RHEA:17017"/>
        <dbReference type="Rhea" id="RHEA-COMP:10475"/>
        <dbReference type="Rhea" id="RHEA-COMP:10478"/>
        <dbReference type="ChEBI" id="CHEBI:57287"/>
        <dbReference type="ChEBI" id="CHEBI:57288"/>
        <dbReference type="ChEBI" id="CHEBI:83100"/>
        <dbReference type="ChEBI" id="CHEBI:83111"/>
        <dbReference type="EC" id="2.3.1.12"/>
    </reaction>
</comment>
<evidence type="ECO:0000256" key="3">
    <source>
        <dbReference type="ARBA" id="ARBA00022679"/>
    </source>
</evidence>
<evidence type="ECO:0000256" key="5">
    <source>
        <dbReference type="ARBA" id="ARBA00022823"/>
    </source>
</evidence>
<feature type="domain" description="Lipoyl-binding" evidence="11">
    <location>
        <begin position="233"/>
        <end position="307"/>
    </location>
</feature>
<comment type="subunit">
    <text evidence="2 9">Forms a 24-polypeptide structural core with octahedral symmetry.</text>
</comment>
<dbReference type="InterPro" id="IPR004167">
    <property type="entry name" value="PSBD"/>
</dbReference>
<dbReference type="FunFam" id="3.30.559.10:FF:000004">
    <property type="entry name" value="Acetyltransferase component of pyruvate dehydrogenase complex"/>
    <property type="match status" value="1"/>
</dbReference>
<dbReference type="GO" id="GO:0006086">
    <property type="term" value="P:pyruvate decarboxylation to acetyl-CoA"/>
    <property type="evidence" value="ECO:0007669"/>
    <property type="project" value="UniProtKB-UniRule"/>
</dbReference>
<keyword evidence="3 9" id="KW-0808">Transferase</keyword>
<organism evidence="13 14">
    <name type="scientific">Saliniradius amylolyticus</name>
    <dbReference type="NCBI Taxonomy" id="2183582"/>
    <lineage>
        <taxon>Bacteria</taxon>
        <taxon>Pseudomonadati</taxon>
        <taxon>Pseudomonadota</taxon>
        <taxon>Gammaproteobacteria</taxon>
        <taxon>Alteromonadales</taxon>
        <taxon>Alteromonadaceae</taxon>
        <taxon>Saliniradius</taxon>
    </lineage>
</organism>
<evidence type="ECO:0000256" key="10">
    <source>
        <dbReference type="SAM" id="MobiDB-lite"/>
    </source>
</evidence>
<dbReference type="KEGG" id="salh:HMF8227_02449"/>
<dbReference type="Pfam" id="PF00198">
    <property type="entry name" value="2-oxoacid_dh"/>
    <property type="match status" value="1"/>
</dbReference>
<dbReference type="AlphaFoldDB" id="A0A2S2E5G8"/>
<evidence type="ECO:0000313" key="13">
    <source>
        <dbReference type="EMBL" id="AWL12901.1"/>
    </source>
</evidence>
<dbReference type="GO" id="GO:0031405">
    <property type="term" value="F:lipoic acid binding"/>
    <property type="evidence" value="ECO:0007669"/>
    <property type="project" value="TreeGrafter"/>
</dbReference>
<dbReference type="InterPro" id="IPR011053">
    <property type="entry name" value="Single_hybrid_motif"/>
</dbReference>
<dbReference type="InterPro" id="IPR050743">
    <property type="entry name" value="2-oxoacid_DH_E2_comp"/>
</dbReference>
<dbReference type="PROSITE" id="PS50968">
    <property type="entry name" value="BIOTINYL_LIPOYL"/>
    <property type="match status" value="3"/>
</dbReference>
<dbReference type="Proteomes" id="UP000245728">
    <property type="component" value="Chromosome"/>
</dbReference>
<dbReference type="GO" id="GO:0004742">
    <property type="term" value="F:dihydrolipoyllysine-residue acetyltransferase activity"/>
    <property type="evidence" value="ECO:0007669"/>
    <property type="project" value="UniProtKB-UniRule"/>
</dbReference>
<keyword evidence="5 9" id="KW-0450">Lipoyl</keyword>
<gene>
    <name evidence="13" type="primary">dlaT</name>
    <name evidence="13" type="ORF">HMF8227_02449</name>
</gene>
<feature type="region of interest" description="Disordered" evidence="10">
    <location>
        <begin position="309"/>
        <end position="359"/>
    </location>
</feature>
<evidence type="ECO:0000256" key="6">
    <source>
        <dbReference type="ARBA" id="ARBA00023315"/>
    </source>
</evidence>
<feature type="domain" description="Peripheral subunit-binding (PSBD)" evidence="12">
    <location>
        <begin position="360"/>
        <end position="397"/>
    </location>
</feature>
<evidence type="ECO:0000256" key="7">
    <source>
        <dbReference type="ARBA" id="ARBA00025211"/>
    </source>
</evidence>
<dbReference type="InterPro" id="IPR006256">
    <property type="entry name" value="AcTrfase_Pyrv_DH_cplx"/>
</dbReference>
<dbReference type="InterPro" id="IPR023213">
    <property type="entry name" value="CAT-like_dom_sf"/>
</dbReference>
<evidence type="ECO:0000256" key="4">
    <source>
        <dbReference type="ARBA" id="ARBA00022737"/>
    </source>
</evidence>
<dbReference type="PROSITE" id="PS51826">
    <property type="entry name" value="PSBD"/>
    <property type="match status" value="1"/>
</dbReference>
<proteinExistence type="inferred from homology"/>
<sequence length="664" mass="70305">MSDLKDVLVPDVGGEEVEIIEVCVEKGESVEAEQSLITVESDKASMDIPAPFAGKVAEIKVSVGDKVSQDDLIMQFEAADADAGEADDNSQETDNNDQKEAEDDKASEDSQQAESASTKKASGGSDTVEVKVPDIGDESEVEIIEVLVSEGDDIAEEDGLITLETDKATMDVPAPQGGKVKEVKVKTGDKVSEGSLILLLETSGSGEQAASDTAPEPSPAPSSSPAPSGDSETKEVTVPDIGDESDVEIIEVLVSEGDEVAEEDGLLTLETDKATMDVPAPFAGKVTELKVKVGDKVSQGDLIAMVETQAAGGESAPSPSPAPAPAESDSPAPSSGSEQRKPPVPHHPSAGDKPASGNIHASPAVRRVAREFGVDLSQVKGTGRKGRILKEDVQSYVKYELSRPKATAGSVGQGEGGLQVIAPPKVDHSKFGEVEEVPLTRIQKISGPNLHRNWVTIPHVTQFEEADITEVEAFRKEQNKLAEKKKLGIKITPLVFIMKAAADALKAYPVFNTSLSESGESLIQKKYYHIGIAVDTPNGLVVPVVRDVDKKGIHELSEELMELSKKARDGKLKAADMQGSCFTISSLGGIGGTAFTPIVNAPDVAILGVSRSEMKPKWNGSEFEPRLMLPLSLSYDHRVIDGAVAARFAVHLSNVMTDIRQMLL</sequence>
<dbReference type="InterPro" id="IPR036625">
    <property type="entry name" value="E3-bd_dom_sf"/>
</dbReference>
<dbReference type="EC" id="2.3.1.12" evidence="9"/>
<feature type="compositionally biased region" description="Basic and acidic residues" evidence="10">
    <location>
        <begin position="96"/>
        <end position="108"/>
    </location>
</feature>
<evidence type="ECO:0000313" key="14">
    <source>
        <dbReference type="Proteomes" id="UP000245728"/>
    </source>
</evidence>
<dbReference type="NCBIfam" id="NF008814">
    <property type="entry name" value="PRK11854.1"/>
    <property type="match status" value="1"/>
</dbReference>
<dbReference type="PANTHER" id="PTHR43178">
    <property type="entry name" value="DIHYDROLIPOAMIDE ACETYLTRANSFERASE COMPONENT OF PYRUVATE DEHYDROGENASE COMPLEX"/>
    <property type="match status" value="1"/>
</dbReference>
<feature type="compositionally biased region" description="Acidic residues" evidence="10">
    <location>
        <begin position="79"/>
        <end position="95"/>
    </location>
</feature>
<dbReference type="Pfam" id="PF02817">
    <property type="entry name" value="E3_binding"/>
    <property type="match status" value="1"/>
</dbReference>
<dbReference type="InterPro" id="IPR003016">
    <property type="entry name" value="2-oxoA_DH_lipoyl-BS"/>
</dbReference>
<dbReference type="GO" id="GO:0005737">
    <property type="term" value="C:cytoplasm"/>
    <property type="evidence" value="ECO:0007669"/>
    <property type="project" value="TreeGrafter"/>
</dbReference>
<feature type="domain" description="Lipoyl-binding" evidence="11">
    <location>
        <begin position="127"/>
        <end position="201"/>
    </location>
</feature>
<feature type="compositionally biased region" description="Low complexity" evidence="10">
    <location>
        <begin position="325"/>
        <end position="337"/>
    </location>
</feature>
<dbReference type="GO" id="GO:0045254">
    <property type="term" value="C:pyruvate dehydrogenase complex"/>
    <property type="evidence" value="ECO:0007669"/>
    <property type="project" value="UniProtKB-UniRule"/>
</dbReference>
<evidence type="ECO:0000256" key="9">
    <source>
        <dbReference type="RuleBase" id="RU361137"/>
    </source>
</evidence>
<dbReference type="Gene3D" id="3.30.559.10">
    <property type="entry name" value="Chloramphenicol acetyltransferase-like domain"/>
    <property type="match status" value="1"/>
</dbReference>
<dbReference type="InterPro" id="IPR000089">
    <property type="entry name" value="Biotin_lipoyl"/>
</dbReference>
<keyword evidence="4" id="KW-0677">Repeat</keyword>
<dbReference type="PANTHER" id="PTHR43178:SF2">
    <property type="entry name" value="DIHYDROLIPOYLLYSINE-RESIDUE ACETYLTRANSFERASE COMPONENT OF PYRUVATE DEHYDROGENASE COMPLEX"/>
    <property type="match status" value="1"/>
</dbReference>
<dbReference type="PROSITE" id="PS00189">
    <property type="entry name" value="LIPOYL"/>
    <property type="match status" value="3"/>
</dbReference>
<evidence type="ECO:0000256" key="8">
    <source>
        <dbReference type="ARBA" id="ARBA00048370"/>
    </source>
</evidence>
<comment type="cofactor">
    <cofactor evidence="9">
        <name>(R)-lipoate</name>
        <dbReference type="ChEBI" id="CHEBI:83088"/>
    </cofactor>
    <text evidence="9">Binds 3 lipoyl cofactors covalently.</text>
</comment>